<dbReference type="PATRIC" id="fig|1232683.4.peg.3266"/>
<accession>A0A081FV74</accession>
<dbReference type="STRING" id="1232683.ADIMK_3320"/>
<gene>
    <name evidence="2" type="ORF">ADIMK_3320</name>
</gene>
<evidence type="ECO:0000313" key="3">
    <source>
        <dbReference type="Proteomes" id="UP000028252"/>
    </source>
</evidence>
<name>A0A081FV74_9GAMM</name>
<comment type="caution">
    <text evidence="2">The sequence shown here is derived from an EMBL/GenBank/DDBJ whole genome shotgun (WGS) entry which is preliminary data.</text>
</comment>
<keyword evidence="1" id="KW-0812">Transmembrane</keyword>
<proteinExistence type="predicted"/>
<dbReference type="Proteomes" id="UP000028252">
    <property type="component" value="Unassembled WGS sequence"/>
</dbReference>
<reference evidence="2 3" key="1">
    <citation type="submission" date="2014-04" db="EMBL/GenBank/DDBJ databases">
        <title>Marinobacterium kochiensis sp. nov., isolated from sediment sample collected from Kochi backwaters in Kerala, India.</title>
        <authorList>
            <person name="Singh A."/>
            <person name="Pinnaka A.K."/>
        </authorList>
    </citation>
    <scope>NUCLEOTIDE SEQUENCE [LARGE SCALE GENOMIC DNA]</scope>
    <source>
        <strain evidence="2 3">AK27</strain>
    </source>
</reference>
<organism evidence="2 3">
    <name type="scientific">Marinobacterium lacunae</name>
    <dbReference type="NCBI Taxonomy" id="1232683"/>
    <lineage>
        <taxon>Bacteria</taxon>
        <taxon>Pseudomonadati</taxon>
        <taxon>Pseudomonadota</taxon>
        <taxon>Gammaproteobacteria</taxon>
        <taxon>Oceanospirillales</taxon>
        <taxon>Oceanospirillaceae</taxon>
        <taxon>Marinobacterium</taxon>
    </lineage>
</organism>
<dbReference type="eggNOG" id="ENOG5033E3F">
    <property type="taxonomic scope" value="Bacteria"/>
</dbReference>
<dbReference type="EMBL" id="JMQN01000048">
    <property type="protein sequence ID" value="KEA62429.1"/>
    <property type="molecule type" value="Genomic_DNA"/>
</dbReference>
<keyword evidence="1" id="KW-1133">Transmembrane helix</keyword>
<evidence type="ECO:0000313" key="2">
    <source>
        <dbReference type="EMBL" id="KEA62429.1"/>
    </source>
</evidence>
<evidence type="ECO:0000256" key="1">
    <source>
        <dbReference type="SAM" id="Phobius"/>
    </source>
</evidence>
<keyword evidence="3" id="KW-1185">Reference proteome</keyword>
<sequence>MLKVGLLLLILPPLALMTGYMMEQAEVDACLDAGGAWNYVERVCVDDAASGTFPFVPFMMRHPVLVNGGMLLSVVGLLFCMVGLYRGRT</sequence>
<dbReference type="RefSeq" id="WP_036190651.1">
    <property type="nucleotide sequence ID" value="NZ_JMQN01000048.1"/>
</dbReference>
<dbReference type="AlphaFoldDB" id="A0A081FV74"/>
<dbReference type="OrthoDB" id="6120615at2"/>
<feature type="transmembrane region" description="Helical" evidence="1">
    <location>
        <begin position="64"/>
        <end position="85"/>
    </location>
</feature>
<protein>
    <submittedName>
        <fullName evidence="2">Uncharacterized protein</fullName>
    </submittedName>
</protein>
<keyword evidence="1" id="KW-0472">Membrane</keyword>